<reference evidence="4 5" key="1">
    <citation type="submission" date="2023-01" db="EMBL/GenBank/DDBJ databases">
        <authorList>
            <person name="Yoon J.-W."/>
        </authorList>
    </citation>
    <scope>NUCLEOTIDE SEQUENCE [LARGE SCALE GENOMIC DNA]</scope>
    <source>
        <strain evidence="4 5">KMU-50</strain>
    </source>
</reference>
<protein>
    <submittedName>
        <fullName evidence="4">DUF4159 domain-containing protein</fullName>
    </submittedName>
</protein>
<dbReference type="Gene3D" id="3.40.50.12140">
    <property type="entry name" value="Domain of unknown function DUF4159"/>
    <property type="match status" value="1"/>
</dbReference>
<feature type="transmembrane region" description="Helical" evidence="1">
    <location>
        <begin position="58"/>
        <end position="80"/>
    </location>
</feature>
<sequence>MGALGFTAPWLLLGLVALPLLWWFLRAVPPAPVRQKFPAVVLLFGLKDQQIEAQKTPWWLILIRLLAAAGLIIGFAGPVLSPEDTSERARQSDKPLIVLIDSYWPAASDWSIRVEEVDNLLQQAQQGGRVVAIQQAHFKEAAQLAPASIWRERLAAMSPVAWDAPYDLGVLQHLPEGESIWLSDGVKRDGRRELYALREAVGEVAIWQPDRIVFGLTPPVLEGQDVELRALRHRAGPAQDMVVAGYGRDPAGQLRALVEEPAEFAIGTTEKDIVLNLPPELRHRVQWLELAIGGQARSAGQVALVGESLTRRRVALVGAGESETLALLSPDHFLRAALAPSTEIVEARGIGDAVRASPHVVVMPDVPDISEPDQRALAKWVAEGGLLLRFAGPRLAAAQADQAGIVDAVEDILLPVRLRGRGRAVGGAMSWGAPQLLAPFPTDGPFSGLEIPEEVSVVRQVLAEPGPELAERTLARLVDGTPLVTRKLLGSGQVVLVHVGANAEWSNLVLSGLFVEMLLRLTEATLATPSIDPENGLQTEDTGVVSAPWLRDAQLSAQGALVRETSPLSTPLNALADAVNGQPSADAPPGIYSNGTRQLVINSLHIGATLSPTNWPRQVVPVWQDKPTVRDLSGWVLGAALALVLLDIAGTLWISGRLRSGQAARAGFVIVALGLAAPEAGVAQVADGQNEDAADQSVSPSVPDQVMAAAAEVTLAHVLTGDPELDALARAGLTGLSLSLSRRSSVEPAPPVGVALEQDDLSVFPLLYWPVSATQPLPSSQAYERLATYLATGGLILFDTRDAGAGGGNSAESRKLQLLAAPLSLPPLDPIPSDHVLTRAFYLIDTFPGRYNGTAWAEAAPPGAAAAEGVPFRLLNDGVTPVIIGGNDWAGAWAVREDGRPMLPVGRGNAGERQRELSLRFGVNLVMHVLTGNYKSDQVHVPALLQRLGQ</sequence>
<dbReference type="Gene3D" id="3.40.50.880">
    <property type="match status" value="1"/>
</dbReference>
<feature type="domain" description="DUF4159" evidence="3">
    <location>
        <begin position="714"/>
        <end position="930"/>
    </location>
</feature>
<dbReference type="RefSeq" id="WP_271053252.1">
    <property type="nucleotide sequence ID" value="NZ_JAQIIO010000002.1"/>
</dbReference>
<name>A0ABT4VZ84_9RHOB</name>
<evidence type="ECO:0000259" key="3">
    <source>
        <dbReference type="Pfam" id="PF13709"/>
    </source>
</evidence>
<evidence type="ECO:0000256" key="1">
    <source>
        <dbReference type="SAM" id="Phobius"/>
    </source>
</evidence>
<dbReference type="InterPro" id="IPR029062">
    <property type="entry name" value="Class_I_gatase-like"/>
</dbReference>
<dbReference type="Pfam" id="PF13709">
    <property type="entry name" value="DUF4159"/>
    <property type="match status" value="1"/>
</dbReference>
<dbReference type="Pfam" id="PF07584">
    <property type="entry name" value="BatA"/>
    <property type="match status" value="1"/>
</dbReference>
<dbReference type="PANTHER" id="PTHR37464">
    <property type="entry name" value="BLL2463 PROTEIN"/>
    <property type="match status" value="1"/>
</dbReference>
<dbReference type="NCBIfam" id="TIGR02226">
    <property type="entry name" value="two_anch"/>
    <property type="match status" value="1"/>
</dbReference>
<organism evidence="4 5">
    <name type="scientific">Aliiroseovarius salicola</name>
    <dbReference type="NCBI Taxonomy" id="3009082"/>
    <lineage>
        <taxon>Bacteria</taxon>
        <taxon>Pseudomonadati</taxon>
        <taxon>Pseudomonadota</taxon>
        <taxon>Alphaproteobacteria</taxon>
        <taxon>Rhodobacterales</taxon>
        <taxon>Paracoccaceae</taxon>
        <taxon>Aliiroseovarius</taxon>
    </lineage>
</organism>
<dbReference type="InterPro" id="IPR025297">
    <property type="entry name" value="DUF4159"/>
</dbReference>
<keyword evidence="1" id="KW-0812">Transmembrane</keyword>
<proteinExistence type="predicted"/>
<dbReference type="CDD" id="cd03143">
    <property type="entry name" value="A4_beta-galactosidase_middle_domain"/>
    <property type="match status" value="1"/>
</dbReference>
<feature type="transmembrane region" description="Helical" evidence="1">
    <location>
        <begin position="6"/>
        <end position="25"/>
    </location>
</feature>
<evidence type="ECO:0000313" key="5">
    <source>
        <dbReference type="Proteomes" id="UP001528040"/>
    </source>
</evidence>
<gene>
    <name evidence="4" type="ORF">O2N63_05640</name>
</gene>
<dbReference type="InterPro" id="IPR011933">
    <property type="entry name" value="Double_TM_dom"/>
</dbReference>
<dbReference type="PANTHER" id="PTHR37464:SF1">
    <property type="entry name" value="BLL2463 PROTEIN"/>
    <property type="match status" value="1"/>
</dbReference>
<dbReference type="EMBL" id="JAQIIO010000002">
    <property type="protein sequence ID" value="MDA5093568.1"/>
    <property type="molecule type" value="Genomic_DNA"/>
</dbReference>
<evidence type="ECO:0000259" key="2">
    <source>
        <dbReference type="Pfam" id="PF07584"/>
    </source>
</evidence>
<dbReference type="SUPFAM" id="SSF52317">
    <property type="entry name" value="Class I glutamine amidotransferase-like"/>
    <property type="match status" value="1"/>
</dbReference>
<dbReference type="Proteomes" id="UP001528040">
    <property type="component" value="Unassembled WGS sequence"/>
</dbReference>
<keyword evidence="1" id="KW-1133">Transmembrane helix</keyword>
<dbReference type="InterPro" id="IPR024163">
    <property type="entry name" value="Aerotolerance_reg_N"/>
</dbReference>
<keyword evidence="1" id="KW-0472">Membrane</keyword>
<keyword evidence="5" id="KW-1185">Reference proteome</keyword>
<comment type="caution">
    <text evidence="4">The sequence shown here is derived from an EMBL/GenBank/DDBJ whole genome shotgun (WGS) entry which is preliminary data.</text>
</comment>
<evidence type="ECO:0000313" key="4">
    <source>
        <dbReference type="EMBL" id="MDA5093568.1"/>
    </source>
</evidence>
<accession>A0ABT4VZ84</accession>
<feature type="domain" description="Aerotolerance regulator N-terminal" evidence="2">
    <location>
        <begin position="4"/>
        <end position="78"/>
    </location>
</feature>